<protein>
    <recommendedName>
        <fullName evidence="3">HTH araC/xylS-type domain-containing protein</fullName>
    </recommendedName>
</protein>
<evidence type="ECO:0000313" key="5">
    <source>
        <dbReference type="Proteomes" id="UP000627715"/>
    </source>
</evidence>
<name>A0A917GS98_9GAMM</name>
<gene>
    <name evidence="4" type="ORF">GCM10011403_10890</name>
</gene>
<feature type="domain" description="HTH araC/xylS-type" evidence="3">
    <location>
        <begin position="221"/>
        <end position="319"/>
    </location>
</feature>
<dbReference type="OrthoDB" id="282744at2"/>
<organism evidence="4 5">
    <name type="scientific">Pseudohongiella nitratireducens</name>
    <dbReference type="NCBI Taxonomy" id="1768907"/>
    <lineage>
        <taxon>Bacteria</taxon>
        <taxon>Pseudomonadati</taxon>
        <taxon>Pseudomonadota</taxon>
        <taxon>Gammaproteobacteria</taxon>
        <taxon>Pseudomonadales</taxon>
        <taxon>Pseudohongiellaceae</taxon>
        <taxon>Pseudohongiella</taxon>
    </lineage>
</organism>
<reference evidence="4" key="1">
    <citation type="journal article" date="2014" name="Int. J. Syst. Evol. Microbiol.">
        <title>Complete genome sequence of Corynebacterium casei LMG S-19264T (=DSM 44701T), isolated from a smear-ripened cheese.</title>
        <authorList>
            <consortium name="US DOE Joint Genome Institute (JGI-PGF)"/>
            <person name="Walter F."/>
            <person name="Albersmeier A."/>
            <person name="Kalinowski J."/>
            <person name="Ruckert C."/>
        </authorList>
    </citation>
    <scope>NUCLEOTIDE SEQUENCE</scope>
    <source>
        <strain evidence="4">CGMCC 1.15425</strain>
    </source>
</reference>
<evidence type="ECO:0000259" key="3">
    <source>
        <dbReference type="PROSITE" id="PS01124"/>
    </source>
</evidence>
<dbReference type="InterPro" id="IPR009057">
    <property type="entry name" value="Homeodomain-like_sf"/>
</dbReference>
<dbReference type="RefSeq" id="WP_068812106.1">
    <property type="nucleotide sequence ID" value="NZ_LWHM01000031.1"/>
</dbReference>
<dbReference type="PANTHER" id="PTHR47893">
    <property type="entry name" value="REGULATORY PROTEIN PCHR"/>
    <property type="match status" value="1"/>
</dbReference>
<evidence type="ECO:0000256" key="1">
    <source>
        <dbReference type="ARBA" id="ARBA00023015"/>
    </source>
</evidence>
<dbReference type="SMART" id="SM00342">
    <property type="entry name" value="HTH_ARAC"/>
    <property type="match status" value="1"/>
</dbReference>
<dbReference type="GO" id="GO:0043565">
    <property type="term" value="F:sequence-specific DNA binding"/>
    <property type="evidence" value="ECO:0007669"/>
    <property type="project" value="InterPro"/>
</dbReference>
<dbReference type="Pfam" id="PF12833">
    <property type="entry name" value="HTH_18"/>
    <property type="match status" value="1"/>
</dbReference>
<dbReference type="AlphaFoldDB" id="A0A917GS98"/>
<keyword evidence="5" id="KW-1185">Reference proteome</keyword>
<keyword evidence="1" id="KW-0805">Transcription regulation</keyword>
<keyword evidence="2" id="KW-0804">Transcription</keyword>
<dbReference type="Proteomes" id="UP000627715">
    <property type="component" value="Unassembled WGS sequence"/>
</dbReference>
<dbReference type="GO" id="GO:0003700">
    <property type="term" value="F:DNA-binding transcription factor activity"/>
    <property type="evidence" value="ECO:0007669"/>
    <property type="project" value="InterPro"/>
</dbReference>
<sequence>MSTTGKTGYSQSNALWDFQTDSFTLPDNGGLGRLQKFRFRNDLVFYRSEFRVDSDCVIDTIAEDDFSSSLSSSMHVVGRCSYLSPDGSEIKVDSKHATLHRIKDIHTKIQIPGNQIIKHIGVSCHLDSLHEMLDSRLPGALKHFESFGDARIISAKIPITSRFRKLLTQAFTTQATNPIHKIKLESLALSIYAEVLEGYTTMQKNDKSVVAASPWELNLLEEINDHIKNNLNQPLGTEMLADQFLLSPKRLASLYKDQFDCSIREAIKSERMKRAFTLINDKGLTVKESAHLVGYNHVSNFTKAYRDFHGETPGRPRYNK</sequence>
<accession>A0A917GS98</accession>
<evidence type="ECO:0000313" key="4">
    <source>
        <dbReference type="EMBL" id="GGG55602.1"/>
    </source>
</evidence>
<comment type="caution">
    <text evidence="4">The sequence shown here is derived from an EMBL/GenBank/DDBJ whole genome shotgun (WGS) entry which is preliminary data.</text>
</comment>
<dbReference type="PANTHER" id="PTHR47893:SF1">
    <property type="entry name" value="REGULATORY PROTEIN PCHR"/>
    <property type="match status" value="1"/>
</dbReference>
<dbReference type="InterPro" id="IPR053142">
    <property type="entry name" value="PchR_regulatory_protein"/>
</dbReference>
<dbReference type="PROSITE" id="PS01124">
    <property type="entry name" value="HTH_ARAC_FAMILY_2"/>
    <property type="match status" value="1"/>
</dbReference>
<reference evidence="4" key="2">
    <citation type="submission" date="2020-09" db="EMBL/GenBank/DDBJ databases">
        <authorList>
            <person name="Sun Q."/>
            <person name="Zhou Y."/>
        </authorList>
    </citation>
    <scope>NUCLEOTIDE SEQUENCE</scope>
    <source>
        <strain evidence="4">CGMCC 1.15425</strain>
    </source>
</reference>
<evidence type="ECO:0000256" key="2">
    <source>
        <dbReference type="ARBA" id="ARBA00023163"/>
    </source>
</evidence>
<proteinExistence type="predicted"/>
<dbReference type="EMBL" id="BMIY01000004">
    <property type="protein sequence ID" value="GGG55602.1"/>
    <property type="molecule type" value="Genomic_DNA"/>
</dbReference>
<dbReference type="SUPFAM" id="SSF46689">
    <property type="entry name" value="Homeodomain-like"/>
    <property type="match status" value="1"/>
</dbReference>
<dbReference type="Gene3D" id="1.10.10.60">
    <property type="entry name" value="Homeodomain-like"/>
    <property type="match status" value="1"/>
</dbReference>
<dbReference type="InterPro" id="IPR018060">
    <property type="entry name" value="HTH_AraC"/>
</dbReference>